<comment type="cofactor">
    <cofactor evidence="1">
        <name>S-adenosyl-L-methionine</name>
        <dbReference type="ChEBI" id="CHEBI:59789"/>
    </cofactor>
    <text evidence="1">Binds 1 S-adenosyl-L-methionine per subunit.</text>
</comment>
<reference evidence="2 3" key="2">
    <citation type="journal article" date="2013" name="Int. J. Syst. Evol. Microbiol.">
        <title>Methylophaga nitratireducenticrescens sp. nov. and Methylophaga frappieri sp. nov., isolated from the biofilm of the methanol-fed denitrification system treating the seawater at the Montreal Biodome.</title>
        <authorList>
            <person name="Villeneuve C."/>
            <person name="Martineau C."/>
            <person name="Mauffrey F."/>
            <person name="Villemur R."/>
        </authorList>
    </citation>
    <scope>NUCLEOTIDE SEQUENCE [LARGE SCALE GENOMIC DNA]</scope>
    <source>
        <strain evidence="2 3">JAM1</strain>
    </source>
</reference>
<dbReference type="GO" id="GO:0000287">
    <property type="term" value="F:magnesium ion binding"/>
    <property type="evidence" value="ECO:0007669"/>
    <property type="project" value="UniProtKB-UniRule"/>
</dbReference>
<dbReference type="PIRSF" id="PIRSF000370">
    <property type="entry name" value="QueE"/>
    <property type="match status" value="1"/>
</dbReference>
<dbReference type="KEGG" id="mej:Q7A_3"/>
<dbReference type="UniPathway" id="UPA00391"/>
<comment type="subunit">
    <text evidence="1">Homodimer.</text>
</comment>
<gene>
    <name evidence="1" type="primary">queE</name>
    <name evidence="2" type="ordered locus">Q7A_3</name>
</gene>
<feature type="binding site" evidence="1">
    <location>
        <position position="39"/>
    </location>
    <ligand>
        <name>[4Fe-4S] cluster</name>
        <dbReference type="ChEBI" id="CHEBI:49883"/>
        <note>4Fe-4S-S-AdoMet</note>
    </ligand>
</feature>
<comment type="similarity">
    <text evidence="1">Belongs to the radical SAM superfamily. 7-carboxy-7-deazaguanine synthase family.</text>
</comment>
<feature type="binding site" evidence="1">
    <location>
        <position position="41"/>
    </location>
    <ligand>
        <name>Mg(2+)</name>
        <dbReference type="ChEBI" id="CHEBI:18420"/>
    </ligand>
</feature>
<dbReference type="PANTHER" id="PTHR42836:SF1">
    <property type="entry name" value="7-CARBOXY-7-DEAZAGUANINE SYNTHASE"/>
    <property type="match status" value="1"/>
</dbReference>
<dbReference type="GO" id="GO:1904047">
    <property type="term" value="F:S-adenosyl-L-methionine binding"/>
    <property type="evidence" value="ECO:0007669"/>
    <property type="project" value="UniProtKB-UniRule"/>
</dbReference>
<keyword evidence="1" id="KW-0949">S-adenosyl-L-methionine</keyword>
<dbReference type="InterPro" id="IPR058240">
    <property type="entry name" value="rSAM_sf"/>
</dbReference>
<dbReference type="RefSeq" id="WP_014705240.1">
    <property type="nucleotide sequence ID" value="NC_017857.3"/>
</dbReference>
<comment type="catalytic activity">
    <reaction evidence="1">
        <text>6-carboxy-5,6,7,8-tetrahydropterin + H(+) = 7-carboxy-7-carbaguanine + NH4(+)</text>
        <dbReference type="Rhea" id="RHEA:27974"/>
        <dbReference type="ChEBI" id="CHEBI:15378"/>
        <dbReference type="ChEBI" id="CHEBI:28938"/>
        <dbReference type="ChEBI" id="CHEBI:61032"/>
        <dbReference type="ChEBI" id="CHEBI:61036"/>
        <dbReference type="EC" id="4.3.99.3"/>
    </reaction>
</comment>
<evidence type="ECO:0000313" key="3">
    <source>
        <dbReference type="Proteomes" id="UP000009144"/>
    </source>
</evidence>
<feature type="binding site" evidence="1">
    <location>
        <begin position="13"/>
        <end position="15"/>
    </location>
    <ligand>
        <name>substrate</name>
    </ligand>
</feature>
<feature type="binding site" evidence="1">
    <location>
        <begin position="38"/>
        <end position="40"/>
    </location>
    <ligand>
        <name>S-adenosyl-L-methionine</name>
        <dbReference type="ChEBI" id="CHEBI:59789"/>
    </ligand>
</feature>
<comment type="cofactor">
    <cofactor evidence="1">
        <name>[4Fe-4S] cluster</name>
        <dbReference type="ChEBI" id="CHEBI:49883"/>
    </cofactor>
    <text evidence="1">Binds 1 [4Fe-4S] cluster. The cluster is coordinated with 3 cysteines and an exchangeable S-adenosyl-L-methionine.</text>
</comment>
<feature type="binding site" evidence="1">
    <location>
        <position position="73"/>
    </location>
    <ligand>
        <name>S-adenosyl-L-methionine</name>
        <dbReference type="ChEBI" id="CHEBI:59789"/>
    </ligand>
</feature>
<dbReference type="eggNOG" id="COG0602">
    <property type="taxonomic scope" value="Bacteria"/>
</dbReference>
<comment type="caution">
    <text evidence="1">Lacks conserved residue(s) required for the propagation of feature annotation.</text>
</comment>
<protein>
    <recommendedName>
        <fullName evidence="1">7-carboxy-7-deazaguanine synthase</fullName>
        <shortName evidence="1">CDG synthase</shortName>
        <ecNumber evidence="1">4.3.99.3</ecNumber>
    </recommendedName>
    <alternativeName>
        <fullName evidence="1">Queuosine biosynthesis protein QueE</fullName>
    </alternativeName>
</protein>
<dbReference type="EC" id="4.3.99.3" evidence="1"/>
<dbReference type="SUPFAM" id="SSF102114">
    <property type="entry name" value="Radical SAM enzymes"/>
    <property type="match status" value="1"/>
</dbReference>
<dbReference type="PANTHER" id="PTHR42836">
    <property type="entry name" value="7-CARBOXY-7-DEAZAGUANINE SYNTHASE"/>
    <property type="match status" value="1"/>
</dbReference>
<feature type="binding site" evidence="1">
    <location>
        <position position="36"/>
    </location>
    <ligand>
        <name>[4Fe-4S] cluster</name>
        <dbReference type="ChEBI" id="CHEBI:49883"/>
        <note>4Fe-4S-S-AdoMet</note>
    </ligand>
</feature>
<dbReference type="HOGENOM" id="CLU_066739_2_0_6"/>
<keyword evidence="1" id="KW-0456">Lyase</keyword>
<dbReference type="GO" id="GO:0008616">
    <property type="term" value="P:tRNA queuosine(34) biosynthetic process"/>
    <property type="evidence" value="ECO:0007669"/>
    <property type="project" value="UniProtKB-UniRule"/>
</dbReference>
<dbReference type="AlphaFoldDB" id="I1XEP5"/>
<keyword evidence="3" id="KW-1185">Reference proteome</keyword>
<comment type="pathway">
    <text evidence="1">Purine metabolism; 7-cyano-7-deazaguanine biosynthesis.</text>
</comment>
<keyword evidence="1" id="KW-0479">Metal-binding</keyword>
<dbReference type="Proteomes" id="UP000009144">
    <property type="component" value="Chromosome"/>
</dbReference>
<feature type="binding site" evidence="1">
    <location>
        <position position="32"/>
    </location>
    <ligand>
        <name>[4Fe-4S] cluster</name>
        <dbReference type="ChEBI" id="CHEBI:49883"/>
        <note>4Fe-4S-S-AdoMet</note>
    </ligand>
</feature>
<dbReference type="GO" id="GO:0051539">
    <property type="term" value="F:4 iron, 4 sulfur cluster binding"/>
    <property type="evidence" value="ECO:0007669"/>
    <property type="project" value="UniProtKB-UniRule"/>
</dbReference>
<dbReference type="Pfam" id="PF04055">
    <property type="entry name" value="Radical_SAM"/>
    <property type="match status" value="1"/>
</dbReference>
<keyword evidence="1" id="KW-0460">Magnesium</keyword>
<dbReference type="EMBL" id="CP003390">
    <property type="protein sequence ID" value="AFI82864.1"/>
    <property type="molecule type" value="Genomic_DNA"/>
</dbReference>
<organism evidence="2 3">
    <name type="scientific">Methylophaga nitratireducenticrescens</name>
    <dbReference type="NCBI Taxonomy" id="754476"/>
    <lineage>
        <taxon>Bacteria</taxon>
        <taxon>Pseudomonadati</taxon>
        <taxon>Pseudomonadota</taxon>
        <taxon>Gammaproteobacteria</taxon>
        <taxon>Thiotrichales</taxon>
        <taxon>Piscirickettsiaceae</taxon>
        <taxon>Methylophaga</taxon>
    </lineage>
</organism>
<dbReference type="PATRIC" id="fig|754476.3.peg.2"/>
<evidence type="ECO:0000256" key="1">
    <source>
        <dbReference type="HAMAP-Rule" id="MF_00917"/>
    </source>
</evidence>
<comment type="function">
    <text evidence="1">Catalyzes the complex heterocyclic radical-mediated conversion of 6-carboxy-5,6,7,8-tetrahydropterin (CPH4) to 7-carboxy-7-deazaguanine (CDG), a step common to the biosynthetic pathways of all 7-deazapurine-containing compounds.</text>
</comment>
<name>I1XEP5_METNJ</name>
<dbReference type="HAMAP" id="MF_00917">
    <property type="entry name" value="QueE"/>
    <property type="match status" value="1"/>
</dbReference>
<dbReference type="Gene3D" id="3.20.20.70">
    <property type="entry name" value="Aldolase class I"/>
    <property type="match status" value="1"/>
</dbReference>
<proteinExistence type="inferred from homology"/>
<dbReference type="NCBIfam" id="TIGR04349">
    <property type="entry name" value="rSAM_QueE_gams"/>
    <property type="match status" value="1"/>
</dbReference>
<dbReference type="InterPro" id="IPR024924">
    <property type="entry name" value="7-CO-7-deazaguanine_synth-like"/>
</dbReference>
<sequence length="213" mass="23978">MAQCRITEIFYSLQGETRTVGLPTVFVRLTGCPLRCGYCDTAYAFHGGQKMEVSDIVAEVKSYNPRYVTVTGGEPLAQNTCRELLTALCDLDVEVSLETSGAMDIGNIDPRVVRVMDLKTPASGEVSKNLYSNVDQLNHQDQVKFVICNREDYDWAREQLSSLDLIDRCEILFSPVHGDLTPTDLAEWIIADNLPVRMQIQLHKYLWNDAQGR</sequence>
<comment type="cofactor">
    <cofactor evidence="1">
        <name>Mg(2+)</name>
        <dbReference type="ChEBI" id="CHEBI:18420"/>
    </cofactor>
</comment>
<keyword evidence="1" id="KW-0004">4Fe-4S</keyword>
<dbReference type="GO" id="GO:0016840">
    <property type="term" value="F:carbon-nitrogen lyase activity"/>
    <property type="evidence" value="ECO:0007669"/>
    <property type="project" value="UniProtKB-UniRule"/>
</dbReference>
<reference evidence="2 3" key="1">
    <citation type="journal article" date="2012" name="J. Bacteriol.">
        <title>Complete genome sequences of Methylophaga sp. strain JAM1 and Methylophaga sp. strain JAM7.</title>
        <authorList>
            <person name="Villeneuve C."/>
            <person name="Martineau C."/>
            <person name="Mauffrey F."/>
            <person name="Villemur R."/>
        </authorList>
    </citation>
    <scope>NUCLEOTIDE SEQUENCE [LARGE SCALE GENOMIC DNA]</scope>
    <source>
        <strain evidence="2 3">JAM1</strain>
    </source>
</reference>
<dbReference type="InterPro" id="IPR013785">
    <property type="entry name" value="Aldolase_TIM"/>
</dbReference>
<dbReference type="InterPro" id="IPR027621">
    <property type="entry name" value="rSAM_QueE_gams"/>
</dbReference>
<dbReference type="OrthoDB" id="9792276at2"/>
<dbReference type="PROSITE" id="PS51918">
    <property type="entry name" value="RADICAL_SAM"/>
    <property type="match status" value="1"/>
</dbReference>
<dbReference type="InterPro" id="IPR007197">
    <property type="entry name" value="rSAM"/>
</dbReference>
<accession>I1XEP5</accession>
<dbReference type="STRING" id="754476.Q7A_3"/>
<keyword evidence="1" id="KW-0408">Iron</keyword>
<feature type="binding site" evidence="1">
    <location>
        <position position="28"/>
    </location>
    <ligand>
        <name>substrate</name>
    </ligand>
</feature>
<dbReference type="SFLD" id="SFLDS00029">
    <property type="entry name" value="Radical_SAM"/>
    <property type="match status" value="1"/>
</dbReference>
<evidence type="ECO:0000313" key="2">
    <source>
        <dbReference type="EMBL" id="AFI82864.1"/>
    </source>
</evidence>
<keyword evidence="1" id="KW-0411">Iron-sulfur</keyword>
<dbReference type="CDD" id="cd01335">
    <property type="entry name" value="Radical_SAM"/>
    <property type="match status" value="1"/>
</dbReference>
<keyword evidence="1" id="KW-0671">Queuosine biosynthesis</keyword>
<feature type="binding site" evidence="1">
    <location>
        <position position="71"/>
    </location>
    <ligand>
        <name>substrate</name>
    </ligand>
</feature>